<feature type="region of interest" description="Disordered" evidence="1">
    <location>
        <begin position="20"/>
        <end position="48"/>
    </location>
</feature>
<accession>A0A835IVV7</accession>
<keyword evidence="4" id="KW-1185">Reference proteome</keyword>
<feature type="compositionally biased region" description="Basic and acidic residues" evidence="1">
    <location>
        <begin position="24"/>
        <end position="36"/>
    </location>
</feature>
<protein>
    <submittedName>
        <fullName evidence="3">Uncharacterized protein</fullName>
    </submittedName>
</protein>
<organism evidence="3 4">
    <name type="scientific">Coptis chinensis</name>
    <dbReference type="NCBI Taxonomy" id="261450"/>
    <lineage>
        <taxon>Eukaryota</taxon>
        <taxon>Viridiplantae</taxon>
        <taxon>Streptophyta</taxon>
        <taxon>Embryophyta</taxon>
        <taxon>Tracheophyta</taxon>
        <taxon>Spermatophyta</taxon>
        <taxon>Magnoliopsida</taxon>
        <taxon>Ranunculales</taxon>
        <taxon>Ranunculaceae</taxon>
        <taxon>Coptidoideae</taxon>
        <taxon>Coptis</taxon>
    </lineage>
</organism>
<dbReference type="OrthoDB" id="266020at2759"/>
<dbReference type="PANTHER" id="PTHR33443">
    <property type="entry name" value="ZGC:112980"/>
    <property type="match status" value="1"/>
</dbReference>
<name>A0A835IVV7_9MAGN</name>
<evidence type="ECO:0000256" key="1">
    <source>
        <dbReference type="SAM" id="MobiDB-lite"/>
    </source>
</evidence>
<dbReference type="AlphaFoldDB" id="A0A835IVV7"/>
<keyword evidence="2" id="KW-0812">Transmembrane</keyword>
<evidence type="ECO:0000256" key="2">
    <source>
        <dbReference type="SAM" id="Phobius"/>
    </source>
</evidence>
<comment type="caution">
    <text evidence="3">The sequence shown here is derived from an EMBL/GenBank/DDBJ whole genome shotgun (WGS) entry which is preliminary data.</text>
</comment>
<dbReference type="Proteomes" id="UP000631114">
    <property type="component" value="Unassembled WGS sequence"/>
</dbReference>
<dbReference type="InterPro" id="IPR053234">
    <property type="entry name" value="RPM1_Interactor"/>
</dbReference>
<evidence type="ECO:0000313" key="4">
    <source>
        <dbReference type="Proteomes" id="UP000631114"/>
    </source>
</evidence>
<sequence length="242" mass="27104">MNKPVVVIDISSDEEEKILHAKVRKENTPMKDENKKTKNKNNNGSEEEDDDCVILYYDPFESIDVSNKLSIKENEKNVDDDDDVCIVAEKGQMMGVVCENEITRWLFVTIRIRGISVLSCRLILLLITITVASTSLPCGTLFALISPPVPNTDRYMDRLKHMLEFIATFNNSHGESPIKILPCPQNACYCYVCDAAAPCKFWLNTLGGHCHATENCANWVSMREAARPAPAHDKTTLPSTLP</sequence>
<proteinExistence type="predicted"/>
<dbReference type="PANTHER" id="PTHR33443:SF30">
    <property type="entry name" value="SARCOSINE DEHYDROGENASE-2C PROTEIN"/>
    <property type="match status" value="1"/>
</dbReference>
<dbReference type="EMBL" id="JADFTS010000001">
    <property type="protein sequence ID" value="KAF9623622.1"/>
    <property type="molecule type" value="Genomic_DNA"/>
</dbReference>
<keyword evidence="2" id="KW-1133">Transmembrane helix</keyword>
<evidence type="ECO:0000313" key="3">
    <source>
        <dbReference type="EMBL" id="KAF9623622.1"/>
    </source>
</evidence>
<keyword evidence="2" id="KW-0472">Membrane</keyword>
<reference evidence="3 4" key="1">
    <citation type="submission" date="2020-10" db="EMBL/GenBank/DDBJ databases">
        <title>The Coptis chinensis genome and diversification of protoberbering-type alkaloids.</title>
        <authorList>
            <person name="Wang B."/>
            <person name="Shu S."/>
            <person name="Song C."/>
            <person name="Liu Y."/>
        </authorList>
    </citation>
    <scope>NUCLEOTIDE SEQUENCE [LARGE SCALE GENOMIC DNA]</scope>
    <source>
        <strain evidence="3">HL-2020</strain>
        <tissue evidence="3">Leaf</tissue>
    </source>
</reference>
<feature type="transmembrane region" description="Helical" evidence="2">
    <location>
        <begin position="122"/>
        <end position="145"/>
    </location>
</feature>
<gene>
    <name evidence="3" type="ORF">IFM89_003549</name>
</gene>